<dbReference type="AlphaFoldDB" id="A0AAV3ZUK6"/>
<name>A0AAV3ZUK6_9GAST</name>
<gene>
    <name evidence="1" type="ORF">PoB_002410400</name>
</gene>
<evidence type="ECO:0000313" key="2">
    <source>
        <dbReference type="Proteomes" id="UP000735302"/>
    </source>
</evidence>
<dbReference type="InterPro" id="IPR021381">
    <property type="entry name" value="DUF3011"/>
</dbReference>
<comment type="caution">
    <text evidence="1">The sequence shown here is derived from an EMBL/GenBank/DDBJ whole genome shotgun (WGS) entry which is preliminary data.</text>
</comment>
<accession>A0AAV3ZUK6</accession>
<feature type="non-terminal residue" evidence="1">
    <location>
        <position position="1"/>
    </location>
</feature>
<evidence type="ECO:0000313" key="1">
    <source>
        <dbReference type="EMBL" id="GFN97598.1"/>
    </source>
</evidence>
<keyword evidence="2" id="KW-1185">Reference proteome</keyword>
<dbReference type="Pfam" id="PF11218">
    <property type="entry name" value="DUF3011"/>
    <property type="match status" value="4"/>
</dbReference>
<sequence>KCKEHKVFTPTRKTVRDSNNQLATITSVTLVREFSKKGICRNGVTYFFRGSLFVVRNGCKGLFKICYEEVVTTAAPVTTAEPEPCKKVAVKSSKQQFGRVDVKDANGNPVHIVHVHVWDQISEIKCVEWVNFFFSMSYIITKNGCHATFKVCYRVKTRPTTTLAPLTTTAVTPSPGCDLIRLLSRKKRPASVRFGDATIAKMTLVRQFSKVNCIFRLTFGFRPNRAFARKGCRGLFEICFNTAPLTTATPETCKTFQILKPTRTVVRDSNGEPATITKVTLVREISRKVCIKGRNFLFRGSLFIVTGGCKGVFTVCYTVTPTTAAPLTTTEPPKICKKVTVKSKGQKPNRVDVKDANGNAVQIVHVHVWDQISDIKCVEWVNFFFSESFIIAQKGCHATFKVCYKPPKPTTTAAPLTTTQPPVKCKLFKVLKPSRITVTGSNGQPATIVSVSLRREISRRVCKRGRNFFFRGPVFTVRRGCKGVFRVCYLNDQTTPAPLTTTTEPPVKTCKKVTVKSTLTQNGRVDVTDANGNSVQIVHVHVWDQISVRKCIEWVNFFYFESYVVAQKGCHATFKVCFISVTTTTAAPITTAPPTVKCKKYLIFKPTRKIVIGSNNQQAAITRIVLLHEISKRVCRRGVNFFFRGSLFVVNGGCKGKFQVCFVDIPTTLAPLTTTAPPKVCKQITLKSTKTRIAKADVKDANGNPVQIVHVHVWDQISVLKCVEWVNFFFTDSRIVAKGGCQATFKVCYTVVPTTTAAPLTTTAPPVRCKKYRIFTHTRKVVRDSNNNPATITSVTLKREFSKHVCRRGKNFFFRGSLFVVRMGCKGLFKVCYNLKPTTAAPLTTASPAKCRKFTLKENGEREVRDSRGQPAVITSITLKREFSSNVCANPATFSFSGSLIQVDSGCKGVFIVCFLPAPPPVPLTTVNPNLKCRKHTFKVPTEKTFVLPKNQPAEIVSVELVRELENGVCTLNTNYFFSGATLIVRGTCKGVFIVCIRPAGAQPLTTTAAPS</sequence>
<organism evidence="1 2">
    <name type="scientific">Plakobranchus ocellatus</name>
    <dbReference type="NCBI Taxonomy" id="259542"/>
    <lineage>
        <taxon>Eukaryota</taxon>
        <taxon>Metazoa</taxon>
        <taxon>Spiralia</taxon>
        <taxon>Lophotrochozoa</taxon>
        <taxon>Mollusca</taxon>
        <taxon>Gastropoda</taxon>
        <taxon>Heterobranchia</taxon>
        <taxon>Euthyneura</taxon>
        <taxon>Panpulmonata</taxon>
        <taxon>Sacoglossa</taxon>
        <taxon>Placobranchoidea</taxon>
        <taxon>Plakobranchidae</taxon>
        <taxon>Plakobranchus</taxon>
    </lineage>
</organism>
<dbReference type="EMBL" id="BLXT01002790">
    <property type="protein sequence ID" value="GFN97598.1"/>
    <property type="molecule type" value="Genomic_DNA"/>
</dbReference>
<protein>
    <submittedName>
        <fullName evidence="1">D-galacturonic acid binding lectin</fullName>
    </submittedName>
</protein>
<proteinExistence type="predicted"/>
<reference evidence="1 2" key="1">
    <citation type="journal article" date="2021" name="Elife">
        <title>Chloroplast acquisition without the gene transfer in kleptoplastic sea slugs, Plakobranchus ocellatus.</title>
        <authorList>
            <person name="Maeda T."/>
            <person name="Takahashi S."/>
            <person name="Yoshida T."/>
            <person name="Shimamura S."/>
            <person name="Takaki Y."/>
            <person name="Nagai Y."/>
            <person name="Toyoda A."/>
            <person name="Suzuki Y."/>
            <person name="Arimoto A."/>
            <person name="Ishii H."/>
            <person name="Satoh N."/>
            <person name="Nishiyama T."/>
            <person name="Hasebe M."/>
            <person name="Maruyama T."/>
            <person name="Minagawa J."/>
            <person name="Obokata J."/>
            <person name="Shigenobu S."/>
        </authorList>
    </citation>
    <scope>NUCLEOTIDE SEQUENCE [LARGE SCALE GENOMIC DNA]</scope>
</reference>
<dbReference type="Proteomes" id="UP000735302">
    <property type="component" value="Unassembled WGS sequence"/>
</dbReference>